<dbReference type="PANTHER" id="PTHR13148">
    <property type="entry name" value="PER1-RELATED"/>
    <property type="match status" value="1"/>
</dbReference>
<evidence type="ECO:0000256" key="3">
    <source>
        <dbReference type="ARBA" id="ARBA00022692"/>
    </source>
</evidence>
<feature type="transmembrane region" description="Helical" evidence="7">
    <location>
        <begin position="163"/>
        <end position="183"/>
    </location>
</feature>
<keyword evidence="5 7" id="KW-1133">Transmembrane helix</keyword>
<evidence type="ECO:0000256" key="1">
    <source>
        <dbReference type="ARBA" id="ARBA00004127"/>
    </source>
</evidence>
<feature type="transmembrane region" description="Helical" evidence="7">
    <location>
        <begin position="231"/>
        <end position="254"/>
    </location>
</feature>
<comment type="caution">
    <text evidence="8">The sequence shown here is derived from an EMBL/GenBank/DDBJ whole genome shotgun (WGS) entry which is preliminary data.</text>
</comment>
<evidence type="ECO:0000256" key="4">
    <source>
        <dbReference type="ARBA" id="ARBA00022729"/>
    </source>
</evidence>
<accession>A0A9W9B1D5</accession>
<evidence type="ECO:0000313" key="9">
    <source>
        <dbReference type="Proteomes" id="UP001150238"/>
    </source>
</evidence>
<comment type="similarity">
    <text evidence="7">Belongs to the PGAP3 family.</text>
</comment>
<evidence type="ECO:0000313" key="8">
    <source>
        <dbReference type="EMBL" id="KAJ4494611.1"/>
    </source>
</evidence>
<evidence type="ECO:0000256" key="6">
    <source>
        <dbReference type="ARBA" id="ARBA00023136"/>
    </source>
</evidence>
<evidence type="ECO:0000256" key="2">
    <source>
        <dbReference type="ARBA" id="ARBA00022502"/>
    </source>
</evidence>
<dbReference type="Proteomes" id="UP001150238">
    <property type="component" value="Unassembled WGS sequence"/>
</dbReference>
<evidence type="ECO:0000256" key="7">
    <source>
        <dbReference type="RuleBase" id="RU365066"/>
    </source>
</evidence>
<protein>
    <recommendedName>
        <fullName evidence="7">Post-GPI attachment to proteins factor 3</fullName>
    </recommendedName>
</protein>
<dbReference type="PANTHER" id="PTHR13148:SF0">
    <property type="entry name" value="POST-GPI ATTACHMENT TO PROTEINS FACTOR 3"/>
    <property type="match status" value="1"/>
</dbReference>
<comment type="subcellular location">
    <subcellularLocation>
        <location evidence="1">Endomembrane system</location>
        <topology evidence="1">Multi-pass membrane protein</topology>
    </subcellularLocation>
    <subcellularLocation>
        <location evidence="7">Endoplasmic reticulum membrane</location>
        <topology evidence="7">Multi-pass membrane protein</topology>
    </subcellularLocation>
</comment>
<dbReference type="GO" id="GO:0005789">
    <property type="term" value="C:endoplasmic reticulum membrane"/>
    <property type="evidence" value="ECO:0007669"/>
    <property type="project" value="UniProtKB-SubCell"/>
</dbReference>
<proteinExistence type="inferred from homology"/>
<keyword evidence="7" id="KW-0256">Endoplasmic reticulum</keyword>
<dbReference type="GO" id="GO:0006506">
    <property type="term" value="P:GPI anchor biosynthetic process"/>
    <property type="evidence" value="ECO:0007669"/>
    <property type="project" value="UniProtKB-KW"/>
</dbReference>
<reference evidence="8" key="2">
    <citation type="journal article" date="2023" name="Proc. Natl. Acad. Sci. U.S.A.">
        <title>A global phylogenomic analysis of the shiitake genus Lentinula.</title>
        <authorList>
            <person name="Sierra-Patev S."/>
            <person name="Min B."/>
            <person name="Naranjo-Ortiz M."/>
            <person name="Looney B."/>
            <person name="Konkel Z."/>
            <person name="Slot J.C."/>
            <person name="Sakamoto Y."/>
            <person name="Steenwyk J.L."/>
            <person name="Rokas A."/>
            <person name="Carro J."/>
            <person name="Camarero S."/>
            <person name="Ferreira P."/>
            <person name="Molpeceres G."/>
            <person name="Ruiz-Duenas F.J."/>
            <person name="Serrano A."/>
            <person name="Henrissat B."/>
            <person name="Drula E."/>
            <person name="Hughes K.W."/>
            <person name="Mata J.L."/>
            <person name="Ishikawa N.K."/>
            <person name="Vargas-Isla R."/>
            <person name="Ushijima S."/>
            <person name="Smith C.A."/>
            <person name="Donoghue J."/>
            <person name="Ahrendt S."/>
            <person name="Andreopoulos W."/>
            <person name="He G."/>
            <person name="LaButti K."/>
            <person name="Lipzen A."/>
            <person name="Ng V."/>
            <person name="Riley R."/>
            <person name="Sandor L."/>
            <person name="Barry K."/>
            <person name="Martinez A.T."/>
            <person name="Xiao Y."/>
            <person name="Gibbons J.G."/>
            <person name="Terashima K."/>
            <person name="Grigoriev I.V."/>
            <person name="Hibbett D."/>
        </authorList>
    </citation>
    <scope>NUCLEOTIDE SEQUENCE</scope>
    <source>
        <strain evidence="8">Sp2 HRB7682 ss15</strain>
    </source>
</reference>
<organism evidence="8 9">
    <name type="scientific">Lentinula lateritia</name>
    <dbReference type="NCBI Taxonomy" id="40482"/>
    <lineage>
        <taxon>Eukaryota</taxon>
        <taxon>Fungi</taxon>
        <taxon>Dikarya</taxon>
        <taxon>Basidiomycota</taxon>
        <taxon>Agaricomycotina</taxon>
        <taxon>Agaricomycetes</taxon>
        <taxon>Agaricomycetidae</taxon>
        <taxon>Agaricales</taxon>
        <taxon>Marasmiineae</taxon>
        <taxon>Omphalotaceae</taxon>
        <taxon>Lentinula</taxon>
    </lineage>
</organism>
<reference evidence="8" key="1">
    <citation type="submission" date="2022-08" db="EMBL/GenBank/DDBJ databases">
        <authorList>
            <consortium name="DOE Joint Genome Institute"/>
            <person name="Min B."/>
            <person name="Riley R."/>
            <person name="Sierra-Patev S."/>
            <person name="Naranjo-Ortiz M."/>
            <person name="Looney B."/>
            <person name="Konkel Z."/>
            <person name="Slot J.C."/>
            <person name="Sakamoto Y."/>
            <person name="Steenwyk J.L."/>
            <person name="Rokas A."/>
            <person name="Carro J."/>
            <person name="Camarero S."/>
            <person name="Ferreira P."/>
            <person name="Molpeceres G."/>
            <person name="Ruiz-Duenas F.J."/>
            <person name="Serrano A."/>
            <person name="Henrissat B."/>
            <person name="Drula E."/>
            <person name="Hughes K.W."/>
            <person name="Mata J.L."/>
            <person name="Ishikawa N.K."/>
            <person name="Vargas-Isla R."/>
            <person name="Ushijima S."/>
            <person name="Smith C.A."/>
            <person name="Ahrendt S."/>
            <person name="Andreopoulos W."/>
            <person name="He G."/>
            <person name="Labutti K."/>
            <person name="Lipzen A."/>
            <person name="Ng V."/>
            <person name="Sandor L."/>
            <person name="Barry K."/>
            <person name="Martinez A.T."/>
            <person name="Xiao Y."/>
            <person name="Gibbons J.G."/>
            <person name="Terashima K."/>
            <person name="Hibbett D.S."/>
            <person name="Grigoriev I.V."/>
        </authorList>
    </citation>
    <scope>NUCLEOTIDE SEQUENCE</scope>
    <source>
        <strain evidence="8">Sp2 HRB7682 ss15</strain>
    </source>
</reference>
<feature type="transmembrane region" description="Helical" evidence="7">
    <location>
        <begin position="131"/>
        <end position="151"/>
    </location>
</feature>
<feature type="signal peptide" evidence="7">
    <location>
        <begin position="1"/>
        <end position="19"/>
    </location>
</feature>
<dbReference type="GO" id="GO:0016788">
    <property type="term" value="F:hydrolase activity, acting on ester bonds"/>
    <property type="evidence" value="ECO:0007669"/>
    <property type="project" value="TreeGrafter"/>
</dbReference>
<dbReference type="AlphaFoldDB" id="A0A9W9B1D5"/>
<comment type="function">
    <text evidence="7">Involved in the lipid remodeling steps of GPI-anchor maturation.</text>
</comment>
<comment type="caution">
    <text evidence="7">Lacks conserved residue(s) required for the propagation of feature annotation.</text>
</comment>
<sequence length="340" mass="39440">MKLVPIFLSFSHIIIPAIASSGDRSDDFQRCLLHCDNTKCTENSAESLSLTLRLTRWTCTDNCKYLCMHEITTQNIASGLAIHQYYGKWPFWRFVAQEPASVLFSLLNLHVHVKGAQRLRMRLDDSHPMKVFYIGWSFVSINTWIWSSIFHTRDTPFTEKMDYFSAALTILVALHFTVIRLFHLYAPTSALTLAHEHRSKDKNLLRLWSAACVLTFLGHISYLSLLQHFDYSYNVIFNLVIGLAHNALWLCYSLPSSISFLRRFPGRSKRYRPHFVYKPAVLVSLIVAAMALELLDFPPWALIFDAHSLWHLSTAPIAYLWYRFLIEDASDDSWKEQRLT</sequence>
<feature type="transmembrane region" description="Helical" evidence="7">
    <location>
        <begin position="91"/>
        <end position="111"/>
    </location>
</feature>
<keyword evidence="3 7" id="KW-0812">Transmembrane</keyword>
<feature type="chain" id="PRO_5041017872" description="Post-GPI attachment to proteins factor 3" evidence="7">
    <location>
        <begin position="20"/>
        <end position="340"/>
    </location>
</feature>
<keyword evidence="2 7" id="KW-0337">GPI-anchor biosynthesis</keyword>
<dbReference type="EMBL" id="JANVFS010000002">
    <property type="protein sequence ID" value="KAJ4494611.1"/>
    <property type="molecule type" value="Genomic_DNA"/>
</dbReference>
<dbReference type="InterPro" id="IPR007217">
    <property type="entry name" value="Per1-like"/>
</dbReference>
<keyword evidence="6 7" id="KW-0472">Membrane</keyword>
<name>A0A9W9B1D5_9AGAR</name>
<keyword evidence="4 7" id="KW-0732">Signal</keyword>
<feature type="transmembrane region" description="Helical" evidence="7">
    <location>
        <begin position="204"/>
        <end position="225"/>
    </location>
</feature>
<feature type="transmembrane region" description="Helical" evidence="7">
    <location>
        <begin position="275"/>
        <end position="295"/>
    </location>
</feature>
<dbReference type="Pfam" id="PF04080">
    <property type="entry name" value="Per1"/>
    <property type="match status" value="1"/>
</dbReference>
<gene>
    <name evidence="8" type="ORF">C8J55DRAFT_465591</name>
</gene>
<evidence type="ECO:0000256" key="5">
    <source>
        <dbReference type="ARBA" id="ARBA00022989"/>
    </source>
</evidence>